<dbReference type="RefSeq" id="WP_217640810.1">
    <property type="nucleotide sequence ID" value="NZ_FOND01000019.1"/>
</dbReference>
<keyword evidence="3" id="KW-1133">Transmembrane helix</keyword>
<keyword evidence="6" id="KW-1185">Reference proteome</keyword>
<dbReference type="PANTHER" id="PTHR43318:SF1">
    <property type="entry name" value="POLYSACCHARIDE BIOSYNTHESIS PROTEIN EPSC-RELATED"/>
    <property type="match status" value="1"/>
</dbReference>
<evidence type="ECO:0000259" key="4">
    <source>
        <dbReference type="Pfam" id="PF02719"/>
    </source>
</evidence>
<evidence type="ECO:0000256" key="2">
    <source>
        <dbReference type="SAM" id="MobiDB-lite"/>
    </source>
</evidence>
<organism evidence="5 6">
    <name type="scientific">Blastococcus tunisiensis</name>
    <dbReference type="NCBI Taxonomy" id="1798228"/>
    <lineage>
        <taxon>Bacteria</taxon>
        <taxon>Bacillati</taxon>
        <taxon>Actinomycetota</taxon>
        <taxon>Actinomycetes</taxon>
        <taxon>Geodermatophilales</taxon>
        <taxon>Geodermatophilaceae</taxon>
        <taxon>Blastococcus</taxon>
    </lineage>
</organism>
<keyword evidence="3" id="KW-0812">Transmembrane</keyword>
<accession>A0A1I2K572</accession>
<evidence type="ECO:0000256" key="3">
    <source>
        <dbReference type="SAM" id="Phobius"/>
    </source>
</evidence>
<dbReference type="Gene3D" id="3.40.50.720">
    <property type="entry name" value="NAD(P)-binding Rossmann-like Domain"/>
    <property type="match status" value="2"/>
</dbReference>
<dbReference type="PANTHER" id="PTHR43318">
    <property type="entry name" value="UDP-N-ACETYLGLUCOSAMINE 4,6-DEHYDRATASE"/>
    <property type="match status" value="1"/>
</dbReference>
<dbReference type="EMBL" id="FOND01000019">
    <property type="protein sequence ID" value="SFF61583.1"/>
    <property type="molecule type" value="Genomic_DNA"/>
</dbReference>
<evidence type="ECO:0000256" key="1">
    <source>
        <dbReference type="ARBA" id="ARBA00007430"/>
    </source>
</evidence>
<dbReference type="InterPro" id="IPR051203">
    <property type="entry name" value="Polysaccharide_Synthase-Rel"/>
</dbReference>
<feature type="compositionally biased region" description="Basic and acidic residues" evidence="2">
    <location>
        <begin position="570"/>
        <end position="584"/>
    </location>
</feature>
<feature type="transmembrane region" description="Helical" evidence="3">
    <location>
        <begin position="110"/>
        <end position="131"/>
    </location>
</feature>
<name>A0A1I2K572_9ACTN</name>
<reference evidence="6" key="1">
    <citation type="submission" date="2016-10" db="EMBL/GenBank/DDBJ databases">
        <authorList>
            <person name="Varghese N."/>
            <person name="Submissions S."/>
        </authorList>
    </citation>
    <scope>NUCLEOTIDE SEQUENCE [LARGE SCALE GENOMIC DNA]</scope>
    <source>
        <strain evidence="6">DSM 46838</strain>
    </source>
</reference>
<gene>
    <name evidence="5" type="ORF">SAMN05216574_11954</name>
</gene>
<dbReference type="InterPro" id="IPR003869">
    <property type="entry name" value="Polysac_CapD-like"/>
</dbReference>
<feature type="region of interest" description="Disordered" evidence="2">
    <location>
        <begin position="567"/>
        <end position="609"/>
    </location>
</feature>
<feature type="transmembrane region" description="Helical" evidence="3">
    <location>
        <begin position="78"/>
        <end position="98"/>
    </location>
</feature>
<keyword evidence="3" id="KW-0472">Membrane</keyword>
<evidence type="ECO:0000313" key="5">
    <source>
        <dbReference type="EMBL" id="SFF61583.1"/>
    </source>
</evidence>
<evidence type="ECO:0000313" key="6">
    <source>
        <dbReference type="Proteomes" id="UP000198589"/>
    </source>
</evidence>
<protein>
    <submittedName>
        <fullName evidence="5">NDP-sugar epimerase, includes UDP-GlcNAc-inverting 4,6-dehydratase FlaA1 and capsular polysaccharide biosynthesis protein EpsC</fullName>
    </submittedName>
</protein>
<dbReference type="InterPro" id="IPR036291">
    <property type="entry name" value="NAD(P)-bd_dom_sf"/>
</dbReference>
<proteinExistence type="inferred from homology"/>
<comment type="similarity">
    <text evidence="1">Belongs to the polysaccharide synthase family.</text>
</comment>
<dbReference type="Pfam" id="PF02719">
    <property type="entry name" value="Polysacc_synt_2"/>
    <property type="match status" value="1"/>
</dbReference>
<dbReference type="Pfam" id="PF13727">
    <property type="entry name" value="CoA_binding_3"/>
    <property type="match status" value="1"/>
</dbReference>
<feature type="transmembrane region" description="Helical" evidence="3">
    <location>
        <begin position="48"/>
        <end position="66"/>
    </location>
</feature>
<dbReference type="Proteomes" id="UP000198589">
    <property type="component" value="Unassembled WGS sequence"/>
</dbReference>
<sequence>MDRRTTWRWRMRRWGLPIIDASLLAVALSALTVARYEGAVDQIDRRGLAIAVLIAVTTYLLSSTALRVHQGRHPVGSVGELTAMATAVAASSAALLVANTVGELRRLLPLSVPVTGLSVGLVGMLAVRLIVRRLRERSARPHSGRRTLVFGAGSAGHQMVRSMLGDPSSAYLPVGVLDDDPTKRHVRIDGVRLLGGRDDIAAAARDSGAEVLVIALPLADAALVRELSRRAGEAGLVVKILPRLGELLGCDVGIRDVRDIDISDLLGRRQIDTNVDAIAGYLAGKRVLVTGAGGSIGSELCRQVARYAPAELIMLDRDESALHAVQLSMHGEARLDSPEVVLADIRDVETLMRIFGQRRPDVVFHAAALKHLTMLEQYPDEAWKTNVLGTRNVLAAATSVRVRHFINVSTDKAADPVNVLGRTKRTAEQLTAAYAGMNSGSFLSVRFGNVLASRGSVLTTFAAQIARGGPVTVTHPDVTRYFMTIPEAVQLVIQAGAIGSGGEALVLDMGEPVRIADVARHLVALCDRPVDIVYTGLRPGEKLHENLTGQQESSRRAVHPLISHVPVPPLDDRTLNRLGRRADDGAGVPVESVEPVHEPAPGLYRAANR</sequence>
<dbReference type="AlphaFoldDB" id="A0A1I2K572"/>
<dbReference type="STRING" id="1798228.SAMN05216574_11954"/>
<feature type="domain" description="Polysaccharide biosynthesis protein CapD-like" evidence="4">
    <location>
        <begin position="287"/>
        <end position="563"/>
    </location>
</feature>
<dbReference type="CDD" id="cd05237">
    <property type="entry name" value="UDP_invert_4-6DH_SDR_e"/>
    <property type="match status" value="1"/>
</dbReference>
<feature type="transmembrane region" description="Helical" evidence="3">
    <location>
        <begin position="14"/>
        <end position="36"/>
    </location>
</feature>
<dbReference type="SUPFAM" id="SSF51735">
    <property type="entry name" value="NAD(P)-binding Rossmann-fold domains"/>
    <property type="match status" value="2"/>
</dbReference>